<evidence type="ECO:0000313" key="3">
    <source>
        <dbReference type="Proteomes" id="UP000838756"/>
    </source>
</evidence>
<dbReference type="InterPro" id="IPR043504">
    <property type="entry name" value="Peptidase_S1_PA_chymotrypsin"/>
</dbReference>
<dbReference type="OrthoDB" id="6147874at2759"/>
<dbReference type="Gene3D" id="2.40.10.10">
    <property type="entry name" value="Trypsin-like serine proteases"/>
    <property type="match status" value="2"/>
</dbReference>
<dbReference type="GO" id="GO:0004252">
    <property type="term" value="F:serine-type endopeptidase activity"/>
    <property type="evidence" value="ECO:0007669"/>
    <property type="project" value="InterPro"/>
</dbReference>
<dbReference type="PANTHER" id="PTHR24260:SF136">
    <property type="entry name" value="GH08193P-RELATED"/>
    <property type="match status" value="1"/>
</dbReference>
<feature type="domain" description="Peptidase S1" evidence="1">
    <location>
        <begin position="1"/>
        <end position="243"/>
    </location>
</feature>
<accession>A0A8S4QQI9</accession>
<gene>
    <name evidence="2" type="primary">jg15878</name>
    <name evidence="2" type="ORF">PAEG_LOCUS2935</name>
</gene>
<dbReference type="InterPro" id="IPR051333">
    <property type="entry name" value="CLIP_Serine_Protease"/>
</dbReference>
<dbReference type="AlphaFoldDB" id="A0A8S4QQI9"/>
<evidence type="ECO:0000313" key="2">
    <source>
        <dbReference type="EMBL" id="CAH2211098.1"/>
    </source>
</evidence>
<reference evidence="2" key="1">
    <citation type="submission" date="2022-03" db="EMBL/GenBank/DDBJ databases">
        <authorList>
            <person name="Lindestad O."/>
        </authorList>
    </citation>
    <scope>NUCLEOTIDE SEQUENCE</scope>
</reference>
<dbReference type="PROSITE" id="PS50240">
    <property type="entry name" value="TRYPSIN_DOM"/>
    <property type="match status" value="1"/>
</dbReference>
<dbReference type="InterPro" id="IPR009003">
    <property type="entry name" value="Peptidase_S1_PA"/>
</dbReference>
<dbReference type="CDD" id="cd00190">
    <property type="entry name" value="Tryp_SPc"/>
    <property type="match status" value="1"/>
</dbReference>
<comment type="caution">
    <text evidence="2">The sequence shown here is derived from an EMBL/GenBank/DDBJ whole genome shotgun (WGS) entry which is preliminary data.</text>
</comment>
<sequence length="244" mass="27065">MLLPQNQAHYVLFTAAQCTSLEGTPLVPETLSVFLGKFNLVGGDEGSQQRVVQKIFIHEKFGYQNLDNDVSLLKLKSNVVFSDLIQPACLWYNKALDKTPVGEVFGTLVGWGFDTTDSWSPHLQQIQLPMVTERTCLKSNPRVFSTILNSNKFCAGYGVREGKTGSVQEIGAPNCNGDSGSAFQIFIPDDVTDSSPLAPGAWYVRGIVSLTVPRRDSPACDPQQYIVFTDVEKYKDWIDRHLIN</sequence>
<dbReference type="SMART" id="SM00020">
    <property type="entry name" value="Tryp_SPc"/>
    <property type="match status" value="1"/>
</dbReference>
<organism evidence="2 3">
    <name type="scientific">Pararge aegeria aegeria</name>
    <dbReference type="NCBI Taxonomy" id="348720"/>
    <lineage>
        <taxon>Eukaryota</taxon>
        <taxon>Metazoa</taxon>
        <taxon>Ecdysozoa</taxon>
        <taxon>Arthropoda</taxon>
        <taxon>Hexapoda</taxon>
        <taxon>Insecta</taxon>
        <taxon>Pterygota</taxon>
        <taxon>Neoptera</taxon>
        <taxon>Endopterygota</taxon>
        <taxon>Lepidoptera</taxon>
        <taxon>Glossata</taxon>
        <taxon>Ditrysia</taxon>
        <taxon>Papilionoidea</taxon>
        <taxon>Nymphalidae</taxon>
        <taxon>Satyrinae</taxon>
        <taxon>Satyrini</taxon>
        <taxon>Parargina</taxon>
        <taxon>Pararge</taxon>
    </lineage>
</organism>
<dbReference type="Proteomes" id="UP000838756">
    <property type="component" value="Unassembled WGS sequence"/>
</dbReference>
<keyword evidence="3" id="KW-1185">Reference proteome</keyword>
<protein>
    <submittedName>
        <fullName evidence="2">Jg15878 protein</fullName>
    </submittedName>
</protein>
<dbReference type="InterPro" id="IPR001254">
    <property type="entry name" value="Trypsin_dom"/>
</dbReference>
<dbReference type="GO" id="GO:0006508">
    <property type="term" value="P:proteolysis"/>
    <property type="evidence" value="ECO:0007669"/>
    <property type="project" value="InterPro"/>
</dbReference>
<dbReference type="EMBL" id="CAKXAJ010009179">
    <property type="protein sequence ID" value="CAH2211098.1"/>
    <property type="molecule type" value="Genomic_DNA"/>
</dbReference>
<dbReference type="SUPFAM" id="SSF50494">
    <property type="entry name" value="Trypsin-like serine proteases"/>
    <property type="match status" value="1"/>
</dbReference>
<name>A0A8S4QQI9_9NEOP</name>
<dbReference type="Pfam" id="PF00089">
    <property type="entry name" value="Trypsin"/>
    <property type="match status" value="1"/>
</dbReference>
<proteinExistence type="predicted"/>
<dbReference type="PANTHER" id="PTHR24260">
    <property type="match status" value="1"/>
</dbReference>
<evidence type="ECO:0000259" key="1">
    <source>
        <dbReference type="PROSITE" id="PS50240"/>
    </source>
</evidence>